<dbReference type="Gene3D" id="1.10.3710.10">
    <property type="entry name" value="DNA polymerase III clamp loader subunits, C-terminal domain"/>
    <property type="match status" value="1"/>
</dbReference>
<dbReference type="Pfam" id="PF16193">
    <property type="entry name" value="AAA_assoc_2"/>
    <property type="match status" value="1"/>
</dbReference>
<dbReference type="AlphaFoldDB" id="A0A8H7PLY8"/>
<keyword evidence="3" id="KW-0547">Nucleotide-binding</keyword>
<dbReference type="GO" id="GO:0017116">
    <property type="term" value="F:single-stranded DNA helicase activity"/>
    <property type="evidence" value="ECO:0007669"/>
    <property type="project" value="TreeGrafter"/>
</dbReference>
<name>A0A8H7PLY8_MORIS</name>
<reference evidence="7" key="1">
    <citation type="submission" date="2020-12" db="EMBL/GenBank/DDBJ databases">
        <title>Metabolic potential, ecology and presence of endohyphal bacteria is reflected in genomic diversity of Mucoromycotina.</title>
        <authorList>
            <person name="Muszewska A."/>
            <person name="Okrasinska A."/>
            <person name="Steczkiewicz K."/>
            <person name="Drgas O."/>
            <person name="Orlowska M."/>
            <person name="Perlinska-Lenart U."/>
            <person name="Aleksandrzak-Piekarczyk T."/>
            <person name="Szatraj K."/>
            <person name="Zielenkiewicz U."/>
            <person name="Pilsyk S."/>
            <person name="Malc E."/>
            <person name="Mieczkowski P."/>
            <person name="Kruszewska J.S."/>
            <person name="Biernat P."/>
            <person name="Pawlowska J."/>
        </authorList>
    </citation>
    <scope>NUCLEOTIDE SEQUENCE</scope>
    <source>
        <strain evidence="7">WA0000067209</strain>
    </source>
</reference>
<feature type="region of interest" description="Disordered" evidence="5">
    <location>
        <begin position="51"/>
        <end position="88"/>
    </location>
</feature>
<dbReference type="InterPro" id="IPR032423">
    <property type="entry name" value="AAA_assoc_2"/>
</dbReference>
<dbReference type="Gene3D" id="1.20.272.10">
    <property type="match status" value="1"/>
</dbReference>
<gene>
    <name evidence="7" type="ORF">INT43_001298</name>
</gene>
<feature type="compositionally biased region" description="Low complexity" evidence="5">
    <location>
        <begin position="55"/>
        <end position="71"/>
    </location>
</feature>
<protein>
    <recommendedName>
        <fullName evidence="6">AAA+ ATPase domain-containing protein</fullName>
    </recommendedName>
</protein>
<organism evidence="7 8">
    <name type="scientific">Mortierella isabellina</name>
    <name type="common">Filamentous fungus</name>
    <name type="synonym">Umbelopsis isabellina</name>
    <dbReference type="NCBI Taxonomy" id="91625"/>
    <lineage>
        <taxon>Eukaryota</taxon>
        <taxon>Fungi</taxon>
        <taxon>Fungi incertae sedis</taxon>
        <taxon>Mucoromycota</taxon>
        <taxon>Mucoromycotina</taxon>
        <taxon>Umbelopsidomycetes</taxon>
        <taxon>Umbelopsidales</taxon>
        <taxon>Umbelopsidaceae</taxon>
        <taxon>Umbelopsis</taxon>
    </lineage>
</organism>
<dbReference type="FunFam" id="3.40.50.300:FF:000137">
    <property type="entry name" value="Replication-associated recombination protein A"/>
    <property type="match status" value="1"/>
</dbReference>
<evidence type="ECO:0000256" key="5">
    <source>
        <dbReference type="SAM" id="MobiDB-lite"/>
    </source>
</evidence>
<dbReference type="GO" id="GO:0005524">
    <property type="term" value="F:ATP binding"/>
    <property type="evidence" value="ECO:0007669"/>
    <property type="project" value="UniProtKB-KW"/>
</dbReference>
<evidence type="ECO:0000259" key="6">
    <source>
        <dbReference type="SMART" id="SM00382"/>
    </source>
</evidence>
<dbReference type="InterPro" id="IPR003959">
    <property type="entry name" value="ATPase_AAA_core"/>
</dbReference>
<dbReference type="Gene3D" id="3.40.50.300">
    <property type="entry name" value="P-loop containing nucleotide triphosphate hydrolases"/>
    <property type="match status" value="1"/>
</dbReference>
<dbReference type="SMART" id="SM00382">
    <property type="entry name" value="AAA"/>
    <property type="match status" value="1"/>
</dbReference>
<keyword evidence="2" id="KW-0235">DNA replication</keyword>
<dbReference type="GO" id="GO:0008047">
    <property type="term" value="F:enzyme activator activity"/>
    <property type="evidence" value="ECO:0007669"/>
    <property type="project" value="TreeGrafter"/>
</dbReference>
<dbReference type="CDD" id="cd00009">
    <property type="entry name" value="AAA"/>
    <property type="match status" value="1"/>
</dbReference>
<feature type="region of interest" description="Disordered" evidence="5">
    <location>
        <begin position="113"/>
        <end position="187"/>
    </location>
</feature>
<dbReference type="GO" id="GO:0006271">
    <property type="term" value="P:DNA strand elongation involved in DNA replication"/>
    <property type="evidence" value="ECO:0007669"/>
    <property type="project" value="UniProtKB-ARBA"/>
</dbReference>
<dbReference type="EMBL" id="JAEPQZ010000011">
    <property type="protein sequence ID" value="KAG2175651.1"/>
    <property type="molecule type" value="Genomic_DNA"/>
</dbReference>
<feature type="compositionally biased region" description="Polar residues" evidence="5">
    <location>
        <begin position="170"/>
        <end position="180"/>
    </location>
</feature>
<keyword evidence="4" id="KW-0067">ATP-binding</keyword>
<dbReference type="FunFam" id="1.20.272.10:FF:000001">
    <property type="entry name" value="Putative AAA family ATPase"/>
    <property type="match status" value="1"/>
</dbReference>
<dbReference type="SUPFAM" id="SSF48019">
    <property type="entry name" value="post-AAA+ oligomerization domain-like"/>
    <property type="match status" value="1"/>
</dbReference>
<dbReference type="GO" id="GO:0003677">
    <property type="term" value="F:DNA binding"/>
    <property type="evidence" value="ECO:0007669"/>
    <property type="project" value="InterPro"/>
</dbReference>
<dbReference type="GO" id="GO:0005634">
    <property type="term" value="C:nucleus"/>
    <property type="evidence" value="ECO:0007669"/>
    <property type="project" value="TreeGrafter"/>
</dbReference>
<dbReference type="OrthoDB" id="10265467at2759"/>
<evidence type="ECO:0000256" key="4">
    <source>
        <dbReference type="ARBA" id="ARBA00022840"/>
    </source>
</evidence>
<dbReference type="CDD" id="cd18139">
    <property type="entry name" value="HLD_clamp_RarA"/>
    <property type="match status" value="1"/>
</dbReference>
<evidence type="ECO:0000313" key="8">
    <source>
        <dbReference type="Proteomes" id="UP000654370"/>
    </source>
</evidence>
<evidence type="ECO:0000313" key="7">
    <source>
        <dbReference type="EMBL" id="KAG2175651.1"/>
    </source>
</evidence>
<evidence type="ECO:0000256" key="3">
    <source>
        <dbReference type="ARBA" id="ARBA00022741"/>
    </source>
</evidence>
<proteinExistence type="inferred from homology"/>
<dbReference type="PANTHER" id="PTHR13779">
    <property type="entry name" value="WERNER HELICASE-INTERACTING PROTEIN 1 FAMILY MEMBER"/>
    <property type="match status" value="1"/>
</dbReference>
<feature type="compositionally biased region" description="Polar residues" evidence="5">
    <location>
        <begin position="150"/>
        <end position="163"/>
    </location>
</feature>
<dbReference type="InterPro" id="IPR027417">
    <property type="entry name" value="P-loop_NTPase"/>
</dbReference>
<dbReference type="Pfam" id="PF00004">
    <property type="entry name" value="AAA"/>
    <property type="match status" value="1"/>
</dbReference>
<keyword evidence="8" id="KW-1185">Reference proteome</keyword>
<evidence type="ECO:0000256" key="1">
    <source>
        <dbReference type="ARBA" id="ARBA00008959"/>
    </source>
</evidence>
<evidence type="ECO:0000256" key="2">
    <source>
        <dbReference type="ARBA" id="ARBA00022705"/>
    </source>
</evidence>
<dbReference type="InterPro" id="IPR051314">
    <property type="entry name" value="AAA_ATPase_RarA/MGS1/WRNIP1"/>
</dbReference>
<dbReference type="InterPro" id="IPR021886">
    <property type="entry name" value="MgsA_C"/>
</dbReference>
<sequence length="611" mass="67480">MSTLGKIVFEIAITSPYGQRLTESNFVSFTYAYYAQSHVRFVPSRCQHGEEVAKPVKSSPVKPRSVSNSSPGVDIDIEGSSPRSGDNKKNTCPICFKSVIAANIDYHVDNECSGPPETGIRSQSPQVGTKRSTQPSQNSPESKKMRSFLRQASQDTLDLSKSNGKFIPSPNASTNQTSTQDSKKRSIQNNVTKAMPLAARIRPNAIEHFVGQEDLMGEKGTLRAFINSNRLPSMILWGPPGSGKTTIARLIASMVSARCIELSATSHGAADVRKAAEEAKNHLTMFGQKTIVFLDEIHRFKRDQQDLLLPHVEKGTITLIGATTENPSFKLNSALLSRCRVFVLNRLSEEELYQIVARALTVWRSEEGEGAESDEISDEDKEALLQLAKVSDGDARTALNILDMALTLLPSPSSHLTPENVKAAFQRSHLLYDRNAEEHYNIISAMHKSIRGGDADAALYWLGRMLQGGEDPLYVARRLVRAASEDIGLADNTGLQLVSLHAMAAYQACERLGMPECDVNLAHAVVYLAEARKSVRVYKAYNKVKSTIASEPNLPVPLHIRNAPTKLMKCNGNTQDLHYGEGYKYNPDYDEPVDQEYLPEELQTKKFLDVD</sequence>
<comment type="similarity">
    <text evidence="1">Belongs to the AAA ATPase family. RarA/MGS1/WRNIP1 subfamily.</text>
</comment>
<feature type="domain" description="AAA+ ATPase" evidence="6">
    <location>
        <begin position="230"/>
        <end position="347"/>
    </location>
</feature>
<dbReference type="SUPFAM" id="SSF52540">
    <property type="entry name" value="P-loop containing nucleoside triphosphate hydrolases"/>
    <property type="match status" value="1"/>
</dbReference>
<dbReference type="PANTHER" id="PTHR13779:SF7">
    <property type="entry name" value="ATPASE WRNIP1"/>
    <property type="match status" value="1"/>
</dbReference>
<accession>A0A8H7PLY8</accession>
<comment type="caution">
    <text evidence="7">The sequence shown here is derived from an EMBL/GenBank/DDBJ whole genome shotgun (WGS) entry which is preliminary data.</text>
</comment>
<dbReference type="GO" id="GO:0016887">
    <property type="term" value="F:ATP hydrolysis activity"/>
    <property type="evidence" value="ECO:0007669"/>
    <property type="project" value="InterPro"/>
</dbReference>
<dbReference type="GO" id="GO:0000731">
    <property type="term" value="P:DNA synthesis involved in DNA repair"/>
    <property type="evidence" value="ECO:0007669"/>
    <property type="project" value="TreeGrafter"/>
</dbReference>
<dbReference type="InterPro" id="IPR008921">
    <property type="entry name" value="DNA_pol3_clamp-load_cplx_C"/>
</dbReference>
<dbReference type="InterPro" id="IPR003593">
    <property type="entry name" value="AAA+_ATPase"/>
</dbReference>
<dbReference type="Proteomes" id="UP000654370">
    <property type="component" value="Unassembled WGS sequence"/>
</dbReference>
<dbReference type="Pfam" id="PF12002">
    <property type="entry name" value="MgsA_C"/>
    <property type="match status" value="1"/>
</dbReference>
<dbReference type="Gene3D" id="1.10.8.60">
    <property type="match status" value="1"/>
</dbReference>
<feature type="compositionally biased region" description="Polar residues" evidence="5">
    <location>
        <begin position="120"/>
        <end position="140"/>
    </location>
</feature>